<reference evidence="5" key="1">
    <citation type="submission" date="2009-07" db="EMBL/GenBank/DDBJ databases">
        <authorList>
            <person name="Weinstock G."/>
            <person name="Sodergren E."/>
            <person name="Clifton S."/>
            <person name="Fulton L."/>
            <person name="Fulton B."/>
            <person name="Courtney L."/>
            <person name="Fronick C."/>
            <person name="Harrison M."/>
            <person name="Strong C."/>
            <person name="Farmer C."/>
            <person name="Delahaunty K."/>
            <person name="Markovic C."/>
            <person name="Hall O."/>
            <person name="Minx P."/>
            <person name="Tomlinson C."/>
            <person name="Mitreva M."/>
            <person name="Nelson J."/>
            <person name="Hou S."/>
            <person name="Wollam A."/>
            <person name="Pepin K.H."/>
            <person name="Johnson M."/>
            <person name="Bhonagiri V."/>
            <person name="Nash W.E."/>
            <person name="Warren W."/>
            <person name="Chinwalla A."/>
            <person name="Mardis E.R."/>
            <person name="Wilson R.K."/>
        </authorList>
    </citation>
    <scope>NUCLEOTIDE SEQUENCE [LARGE SCALE GENOMIC DNA]</scope>
    <source>
        <strain evidence="5">DSM 14469</strain>
    </source>
</reference>
<dbReference type="Gene3D" id="3.30.70.940">
    <property type="entry name" value="NusG, N-terminal domain"/>
    <property type="match status" value="1"/>
</dbReference>
<dbReference type="SUPFAM" id="SSF50104">
    <property type="entry name" value="Translation proteins SH3-like domain"/>
    <property type="match status" value="1"/>
</dbReference>
<dbReference type="InterPro" id="IPR047663">
    <property type="entry name" value="Transcription_antiterm_LoaP"/>
</dbReference>
<keyword evidence="2" id="KW-0805">Transcription regulation</keyword>
<dbReference type="EMBL" id="ACCL02000026">
    <property type="protein sequence ID" value="EET58755.1"/>
    <property type="molecule type" value="Genomic_DNA"/>
</dbReference>
<dbReference type="eggNOG" id="COG0250">
    <property type="taxonomic scope" value="Bacteria"/>
</dbReference>
<evidence type="ECO:0000259" key="4">
    <source>
        <dbReference type="Pfam" id="PF02357"/>
    </source>
</evidence>
<dbReference type="PANTHER" id="PTHR30265:SF4">
    <property type="entry name" value="KOW MOTIF FAMILY PROTEIN, EXPRESSED"/>
    <property type="match status" value="1"/>
</dbReference>
<dbReference type="Proteomes" id="UP000005561">
    <property type="component" value="Unassembled WGS sequence"/>
</dbReference>
<dbReference type="Pfam" id="PF02357">
    <property type="entry name" value="NusG"/>
    <property type="match status" value="1"/>
</dbReference>
<dbReference type="RefSeq" id="WP_006864106.1">
    <property type="nucleotide sequence ID" value="NZ_ACCL02000026.1"/>
</dbReference>
<dbReference type="Gene3D" id="2.30.30.30">
    <property type="match status" value="1"/>
</dbReference>
<organism evidence="5 6">
    <name type="scientific">Marvinbryantia formatexigens DSM 14469</name>
    <dbReference type="NCBI Taxonomy" id="478749"/>
    <lineage>
        <taxon>Bacteria</taxon>
        <taxon>Bacillati</taxon>
        <taxon>Bacillota</taxon>
        <taxon>Clostridia</taxon>
        <taxon>Lachnospirales</taxon>
        <taxon>Lachnospiraceae</taxon>
        <taxon>Marvinbryantia</taxon>
    </lineage>
</organism>
<sequence>MAKHTQFRKQKEETEVWYVMQVQTGMEERICAQCRRKISETVLEQCFIPRYEVKKHIQGEWKTQKQILFPGYVFVVTSDIQNLHEELKKVIGLTKLIGTGREIVPISENEKEFLLGFGGEEQVVQMSEGIITGSQVVIHSGPLKGKEGYIRKIDRHKRKAWLELPLLGGMQNVQVGLEIVCKK</sequence>
<dbReference type="PANTHER" id="PTHR30265">
    <property type="entry name" value="RHO-INTERACTING TRANSCRIPTION TERMINATION FACTOR NUSG"/>
    <property type="match status" value="1"/>
</dbReference>
<keyword evidence="1" id="KW-0889">Transcription antitermination</keyword>
<proteinExistence type="predicted"/>
<keyword evidence="6" id="KW-1185">Reference proteome</keyword>
<dbReference type="AlphaFoldDB" id="C6LL07"/>
<protein>
    <submittedName>
        <fullName evidence="5">Transcription termination/antitermination factor NusG</fullName>
    </submittedName>
</protein>
<dbReference type="CDD" id="cd09889">
    <property type="entry name" value="NGN_Bact_2"/>
    <property type="match status" value="1"/>
</dbReference>
<evidence type="ECO:0000256" key="2">
    <source>
        <dbReference type="ARBA" id="ARBA00023015"/>
    </source>
</evidence>
<name>C6LL07_9FIRM</name>
<dbReference type="NCBIfam" id="NF033641">
    <property type="entry name" value="antiterm_LoaP"/>
    <property type="match status" value="1"/>
</dbReference>
<keyword evidence="3" id="KW-0804">Transcription</keyword>
<dbReference type="InterPro" id="IPR008991">
    <property type="entry name" value="Translation_prot_SH3-like_sf"/>
</dbReference>
<dbReference type="SUPFAM" id="SSF82679">
    <property type="entry name" value="N-utilization substance G protein NusG, N-terminal domain"/>
    <property type="match status" value="1"/>
</dbReference>
<evidence type="ECO:0000256" key="1">
    <source>
        <dbReference type="ARBA" id="ARBA00022814"/>
    </source>
</evidence>
<dbReference type="GO" id="GO:0031564">
    <property type="term" value="P:transcription antitermination"/>
    <property type="evidence" value="ECO:0007669"/>
    <property type="project" value="UniProtKB-KW"/>
</dbReference>
<dbReference type="InterPro" id="IPR036735">
    <property type="entry name" value="NGN_dom_sf"/>
</dbReference>
<evidence type="ECO:0000256" key="3">
    <source>
        <dbReference type="ARBA" id="ARBA00023163"/>
    </source>
</evidence>
<evidence type="ECO:0000313" key="5">
    <source>
        <dbReference type="EMBL" id="EET58755.1"/>
    </source>
</evidence>
<dbReference type="InterPro" id="IPR014722">
    <property type="entry name" value="Rib_uL2_dom2"/>
</dbReference>
<dbReference type="InterPro" id="IPR006645">
    <property type="entry name" value="NGN-like_dom"/>
</dbReference>
<dbReference type="InterPro" id="IPR043425">
    <property type="entry name" value="NusG-like"/>
</dbReference>
<gene>
    <name evidence="5" type="ORF">BRYFOR_09354</name>
</gene>
<evidence type="ECO:0000313" key="6">
    <source>
        <dbReference type="Proteomes" id="UP000005561"/>
    </source>
</evidence>
<feature type="domain" description="NusG-like N-terminal" evidence="4">
    <location>
        <begin position="16"/>
        <end position="111"/>
    </location>
</feature>
<comment type="caution">
    <text evidence="5">The sequence shown here is derived from an EMBL/GenBank/DDBJ whole genome shotgun (WGS) entry which is preliminary data.</text>
</comment>
<dbReference type="GO" id="GO:0006354">
    <property type="term" value="P:DNA-templated transcription elongation"/>
    <property type="evidence" value="ECO:0007669"/>
    <property type="project" value="InterPro"/>
</dbReference>
<accession>C6LL07</accession>